<dbReference type="InterPro" id="IPR029055">
    <property type="entry name" value="Ntn_hydrolases_N"/>
</dbReference>
<dbReference type="InterPro" id="IPR000246">
    <property type="entry name" value="Peptidase_T2"/>
</dbReference>
<proteinExistence type="inferred from homology"/>
<organism evidence="4 5">
    <name type="scientific">Meganyctiphanes norvegica</name>
    <name type="common">Northern krill</name>
    <name type="synonym">Thysanopoda norvegica</name>
    <dbReference type="NCBI Taxonomy" id="48144"/>
    <lineage>
        <taxon>Eukaryota</taxon>
        <taxon>Metazoa</taxon>
        <taxon>Ecdysozoa</taxon>
        <taxon>Arthropoda</taxon>
        <taxon>Crustacea</taxon>
        <taxon>Multicrustacea</taxon>
        <taxon>Malacostraca</taxon>
        <taxon>Eumalacostraca</taxon>
        <taxon>Eucarida</taxon>
        <taxon>Euphausiacea</taxon>
        <taxon>Euphausiidae</taxon>
        <taxon>Meganyctiphanes</taxon>
    </lineage>
</organism>
<feature type="non-terminal residue" evidence="4">
    <location>
        <position position="297"/>
    </location>
</feature>
<gene>
    <name evidence="4" type="ORF">MNOR_LOCUS19866</name>
</gene>
<protein>
    <submittedName>
        <fullName evidence="4">Uncharacterized protein</fullName>
    </submittedName>
</protein>
<evidence type="ECO:0000313" key="5">
    <source>
        <dbReference type="Proteomes" id="UP001497623"/>
    </source>
</evidence>
<dbReference type="Proteomes" id="UP001497623">
    <property type="component" value="Unassembled WGS sequence"/>
</dbReference>
<evidence type="ECO:0000256" key="2">
    <source>
        <dbReference type="PIRSR" id="PIRSR600246-1"/>
    </source>
</evidence>
<feature type="site" description="Cleavage; by autolysis" evidence="3">
    <location>
        <begin position="186"/>
        <end position="187"/>
    </location>
</feature>
<dbReference type="Gene3D" id="3.60.20.30">
    <property type="entry name" value="(Glycosyl)asparaginase"/>
    <property type="match status" value="1"/>
</dbReference>
<evidence type="ECO:0000256" key="1">
    <source>
        <dbReference type="ARBA" id="ARBA00010872"/>
    </source>
</evidence>
<feature type="active site" description="Nucleophile" evidence="2">
    <location>
        <position position="187"/>
    </location>
</feature>
<dbReference type="SUPFAM" id="SSF56235">
    <property type="entry name" value="N-terminal nucleophile aminohydrolases (Ntn hydrolases)"/>
    <property type="match status" value="1"/>
</dbReference>
<keyword evidence="5" id="KW-1185">Reference proteome</keyword>
<dbReference type="EMBL" id="CAXKWB010014984">
    <property type="protein sequence ID" value="CAL4112338.1"/>
    <property type="molecule type" value="Genomic_DNA"/>
</dbReference>
<name>A0AAV2R1X0_MEGNR</name>
<dbReference type="AlphaFoldDB" id="A0AAV2R1X0"/>
<comment type="caution">
    <text evidence="4">The sequence shown here is derived from an EMBL/GenBank/DDBJ whole genome shotgun (WGS) entry which is preliminary data.</text>
</comment>
<dbReference type="GO" id="GO:0004298">
    <property type="term" value="F:threonine-type endopeptidase activity"/>
    <property type="evidence" value="ECO:0007669"/>
    <property type="project" value="TreeGrafter"/>
</dbReference>
<dbReference type="PANTHER" id="PTHR10188:SF8">
    <property type="entry name" value="THREONINE ASPARTASE 1"/>
    <property type="match status" value="1"/>
</dbReference>
<dbReference type="GO" id="GO:0051604">
    <property type="term" value="P:protein maturation"/>
    <property type="evidence" value="ECO:0007669"/>
    <property type="project" value="TreeGrafter"/>
</dbReference>
<dbReference type="Pfam" id="PF01112">
    <property type="entry name" value="Asparaginase_2"/>
    <property type="match status" value="1"/>
</dbReference>
<evidence type="ECO:0000256" key="3">
    <source>
        <dbReference type="PIRSR" id="PIRSR600246-3"/>
    </source>
</evidence>
<comment type="similarity">
    <text evidence="1">Belongs to the Ntn-hydrolase family.</text>
</comment>
<dbReference type="PANTHER" id="PTHR10188">
    <property type="entry name" value="L-ASPARAGINASE"/>
    <property type="match status" value="1"/>
</dbReference>
<sequence length="297" mass="31780">MARTPKIDLICANHSSTLDISYLKSYRSKNKTSAPPLNQSGVKELCIGGVHDNISLGSISFVDSTFTNSCLATCAKSMDTAPLNSEAIANVKGLSHRNLLEGQILSSRWMHPEAGTNATRPPLRGGGVDSCKTWNNVDICHIQDIFYLSLFDQGWNRWQHRIDTAAARYVYFLVKKNRKMIGGLLDTVGAVCVDSSGSVASSVSSGGLVLKHSGRVGQAAVYGCGCWAENDCDGSGVSVGVSTTGCGEHLIRTMFARLCAKAAIDTDPLGTKLVDTIDQQFLKSEFLEGIQPRMAGG</sequence>
<evidence type="ECO:0000313" key="4">
    <source>
        <dbReference type="EMBL" id="CAL4112338.1"/>
    </source>
</evidence>
<dbReference type="GO" id="GO:0005737">
    <property type="term" value="C:cytoplasm"/>
    <property type="evidence" value="ECO:0007669"/>
    <property type="project" value="TreeGrafter"/>
</dbReference>
<accession>A0AAV2R1X0</accession>
<reference evidence="4 5" key="1">
    <citation type="submission" date="2024-05" db="EMBL/GenBank/DDBJ databases">
        <authorList>
            <person name="Wallberg A."/>
        </authorList>
    </citation>
    <scope>NUCLEOTIDE SEQUENCE [LARGE SCALE GENOMIC DNA]</scope>
</reference>